<reference evidence="6 7" key="1">
    <citation type="submission" date="2018-08" db="EMBL/GenBank/DDBJ databases">
        <title>Vibrio isolated from the Eastern China Marginal Seas.</title>
        <authorList>
            <person name="Li Y."/>
        </authorList>
    </citation>
    <scope>NUCLEOTIDE SEQUENCE [LARGE SCALE GENOMIC DNA]</scope>
    <source>
        <strain evidence="6 7">BEI233</strain>
    </source>
</reference>
<accession>A0A3A6QS69</accession>
<dbReference type="EMBL" id="QVMU01000001">
    <property type="protein sequence ID" value="RJX75233.1"/>
    <property type="molecule type" value="Genomic_DNA"/>
</dbReference>
<dbReference type="InterPro" id="IPR029035">
    <property type="entry name" value="DHS-like_NAD/FAD-binding_dom"/>
</dbReference>
<name>A0A3A6QS69_9VIBR</name>
<dbReference type="PANTHER" id="PTHR11085">
    <property type="entry name" value="NAD-DEPENDENT PROTEIN DEACYLASE SIRTUIN-5, MITOCHONDRIAL-RELATED"/>
    <property type="match status" value="1"/>
</dbReference>
<dbReference type="InterPro" id="IPR026591">
    <property type="entry name" value="Sirtuin_cat_small_dom_sf"/>
</dbReference>
<dbReference type="InterPro" id="IPR026590">
    <property type="entry name" value="Ssirtuin_cat_dom"/>
</dbReference>
<evidence type="ECO:0000259" key="5">
    <source>
        <dbReference type="PROSITE" id="PS50305"/>
    </source>
</evidence>
<dbReference type="AlphaFoldDB" id="A0A3A6QS69"/>
<evidence type="ECO:0000256" key="2">
    <source>
        <dbReference type="ARBA" id="ARBA00022679"/>
    </source>
</evidence>
<dbReference type="PANTHER" id="PTHR11085:SF4">
    <property type="entry name" value="NAD-DEPENDENT PROTEIN DEACYLASE"/>
    <property type="match status" value="1"/>
</dbReference>
<dbReference type="SUPFAM" id="SSF52467">
    <property type="entry name" value="DHS-like NAD/FAD-binding domain"/>
    <property type="match status" value="1"/>
</dbReference>
<dbReference type="GO" id="GO:0070403">
    <property type="term" value="F:NAD+ binding"/>
    <property type="evidence" value="ECO:0007669"/>
    <property type="project" value="InterPro"/>
</dbReference>
<dbReference type="Pfam" id="PF02146">
    <property type="entry name" value="SIR2"/>
    <property type="match status" value="1"/>
</dbReference>
<gene>
    <name evidence="6" type="ORF">DZ860_00670</name>
</gene>
<evidence type="ECO:0000313" key="6">
    <source>
        <dbReference type="EMBL" id="RJX75233.1"/>
    </source>
</evidence>
<dbReference type="InterPro" id="IPR003000">
    <property type="entry name" value="Sirtuin"/>
</dbReference>
<dbReference type="Gene3D" id="3.40.50.1220">
    <property type="entry name" value="TPP-binding domain"/>
    <property type="match status" value="1"/>
</dbReference>
<keyword evidence="7" id="KW-1185">Reference proteome</keyword>
<keyword evidence="3" id="KW-0520">NAD</keyword>
<dbReference type="InterPro" id="IPR050134">
    <property type="entry name" value="NAD-dep_sirtuin_deacylases"/>
</dbReference>
<organism evidence="6 7">
    <name type="scientific">Vibrio sinensis</name>
    <dbReference type="NCBI Taxonomy" id="2302434"/>
    <lineage>
        <taxon>Bacteria</taxon>
        <taxon>Pseudomonadati</taxon>
        <taxon>Pseudomonadota</taxon>
        <taxon>Gammaproteobacteria</taxon>
        <taxon>Vibrionales</taxon>
        <taxon>Vibrionaceae</taxon>
        <taxon>Vibrio</taxon>
    </lineage>
</organism>
<proteinExistence type="predicted"/>
<dbReference type="Proteomes" id="UP000273252">
    <property type="component" value="Unassembled WGS sequence"/>
</dbReference>
<comment type="caution">
    <text evidence="4">Lacks conserved residue(s) required for the propagation of feature annotation.</text>
</comment>
<protein>
    <recommendedName>
        <fullName evidence="1">protein acetyllysine N-acetyltransferase</fullName>
        <ecNumber evidence="1">2.3.1.286</ecNumber>
    </recommendedName>
</protein>
<keyword evidence="2" id="KW-0808">Transferase</keyword>
<evidence type="ECO:0000256" key="4">
    <source>
        <dbReference type="PROSITE-ProRule" id="PRU00236"/>
    </source>
</evidence>
<evidence type="ECO:0000256" key="3">
    <source>
        <dbReference type="ARBA" id="ARBA00023027"/>
    </source>
</evidence>
<dbReference type="OrthoDB" id="9800582at2"/>
<dbReference type="GO" id="GO:0017136">
    <property type="term" value="F:histone deacetylase activity, NAD-dependent"/>
    <property type="evidence" value="ECO:0007669"/>
    <property type="project" value="TreeGrafter"/>
</dbReference>
<dbReference type="Gene3D" id="3.30.1600.10">
    <property type="entry name" value="SIR2/SIRT2 'Small Domain"/>
    <property type="match status" value="1"/>
</dbReference>
<evidence type="ECO:0000313" key="7">
    <source>
        <dbReference type="Proteomes" id="UP000273252"/>
    </source>
</evidence>
<sequence length="231" mass="25701">MKADKKKIVVFTGAGISAESGLATYRDSDGLWNQLPVESLATKQAWQQNPELVLAFYNDRIAKANSAQPNAAHLAIAELERSFDVTVITQNVDDLHERAGSTNVIHLHGRLNFVQSSLNASMVYPWHGKPILIGQQCELNSQLRPNIVLFGEPVLYLDEARKIIKEADKMLAIGSSLTVQPAARLLNKARFHAEKILISKELKKKPFGYQFIRGNANELVPSVCANWLRES</sequence>
<dbReference type="RefSeq" id="WP_120028989.1">
    <property type="nucleotide sequence ID" value="NZ_QVMU01000001.1"/>
</dbReference>
<evidence type="ECO:0000256" key="1">
    <source>
        <dbReference type="ARBA" id="ARBA00012928"/>
    </source>
</evidence>
<feature type="domain" description="Deacetylase sirtuin-type" evidence="5">
    <location>
        <begin position="1"/>
        <end position="231"/>
    </location>
</feature>
<dbReference type="EC" id="2.3.1.286" evidence="1"/>
<dbReference type="PROSITE" id="PS50305">
    <property type="entry name" value="SIRTUIN"/>
    <property type="match status" value="1"/>
</dbReference>
<comment type="caution">
    <text evidence="6">The sequence shown here is derived from an EMBL/GenBank/DDBJ whole genome shotgun (WGS) entry which is preliminary data.</text>
</comment>